<feature type="compositionally biased region" description="Basic and acidic residues" evidence="1">
    <location>
        <begin position="405"/>
        <end position="415"/>
    </location>
</feature>
<comment type="caution">
    <text evidence="2">The sequence shown here is derived from an EMBL/GenBank/DDBJ whole genome shotgun (WGS) entry which is preliminary data.</text>
</comment>
<name>A0A9P5JVC0_9AGAM</name>
<evidence type="ECO:0000313" key="3">
    <source>
        <dbReference type="Proteomes" id="UP000759537"/>
    </source>
</evidence>
<dbReference type="Proteomes" id="UP000759537">
    <property type="component" value="Unassembled WGS sequence"/>
</dbReference>
<dbReference type="EMBL" id="WHVB01000082">
    <property type="protein sequence ID" value="KAF8463020.1"/>
    <property type="molecule type" value="Genomic_DNA"/>
</dbReference>
<organism evidence="2 3">
    <name type="scientific">Russula ochroleuca</name>
    <dbReference type="NCBI Taxonomy" id="152965"/>
    <lineage>
        <taxon>Eukaryota</taxon>
        <taxon>Fungi</taxon>
        <taxon>Dikarya</taxon>
        <taxon>Basidiomycota</taxon>
        <taxon>Agaricomycotina</taxon>
        <taxon>Agaricomycetes</taxon>
        <taxon>Russulales</taxon>
        <taxon>Russulaceae</taxon>
        <taxon>Russula</taxon>
    </lineage>
</organism>
<accession>A0A9P5JVC0</accession>
<protein>
    <submittedName>
        <fullName evidence="2">Uncharacterized protein</fullName>
    </submittedName>
</protein>
<sequence length="551" mass="62109">MPDAHVAVFVWPWNTTNGKMSSTCPRGQLTTQYRKGDDVDASGVIIDLRYRSKFIIRQKTNQWSLVERREWRVWSAEAMCWSVFLIQYWGKERRVGGPRVSMQIPKENTQDKKIRQSKIKPRGVEHLVEHAREHVWEVQGEVTRCNCQSHAQELEYHYHIYIIAKAELEMPSSSRVFKSGHPANILCFPEMLRPIDEHPPASGGLWLSLSIQSKRSTPPAPGFELISREMDIRPLQDRDGPYSIPGCERLDSVAPGMTKSNRRYTQHNDHGGGGNYNARAQGSERVEPDGASDLNFNRRLRWNQGWHRYTDTKIVSIVRPADMKWEEGKTQAGVGAQRRGELNYPSSPSQARVQERVPIREQRPAMAEWDGLATATRAVARIARKTVLVPFIASGSGGLLDDPDEMARQREERSNELAPDGPDTVSPKKPNSSSPAQIPKGVVFSDMVATMLTLPSELKKERNMASHNHADTLRANDFGDNTFSELGTPPSCSGVTWRYVVNESHFSSSSFVVYRDFQSAALGFSSKGSLTIELIVVLTLRDLAETSKRRS</sequence>
<proteinExistence type="predicted"/>
<feature type="region of interest" description="Disordered" evidence="1">
    <location>
        <begin position="329"/>
        <end position="355"/>
    </location>
</feature>
<dbReference type="AlphaFoldDB" id="A0A9P5JVC0"/>
<gene>
    <name evidence="2" type="ORF">DFH94DRAFT_849022</name>
</gene>
<evidence type="ECO:0000313" key="2">
    <source>
        <dbReference type="EMBL" id="KAF8463020.1"/>
    </source>
</evidence>
<keyword evidence="3" id="KW-1185">Reference proteome</keyword>
<reference evidence="2" key="1">
    <citation type="submission" date="2019-10" db="EMBL/GenBank/DDBJ databases">
        <authorList>
            <consortium name="DOE Joint Genome Institute"/>
            <person name="Kuo A."/>
            <person name="Miyauchi S."/>
            <person name="Kiss E."/>
            <person name="Drula E."/>
            <person name="Kohler A."/>
            <person name="Sanchez-Garcia M."/>
            <person name="Andreopoulos B."/>
            <person name="Barry K.W."/>
            <person name="Bonito G."/>
            <person name="Buee M."/>
            <person name="Carver A."/>
            <person name="Chen C."/>
            <person name="Cichocki N."/>
            <person name="Clum A."/>
            <person name="Culley D."/>
            <person name="Crous P.W."/>
            <person name="Fauchery L."/>
            <person name="Girlanda M."/>
            <person name="Hayes R."/>
            <person name="Keri Z."/>
            <person name="LaButti K."/>
            <person name="Lipzen A."/>
            <person name="Lombard V."/>
            <person name="Magnuson J."/>
            <person name="Maillard F."/>
            <person name="Morin E."/>
            <person name="Murat C."/>
            <person name="Nolan M."/>
            <person name="Ohm R."/>
            <person name="Pangilinan J."/>
            <person name="Pereira M."/>
            <person name="Perotto S."/>
            <person name="Peter M."/>
            <person name="Riley R."/>
            <person name="Sitrit Y."/>
            <person name="Stielow B."/>
            <person name="Szollosi G."/>
            <person name="Zifcakova L."/>
            <person name="Stursova M."/>
            <person name="Spatafora J.W."/>
            <person name="Tedersoo L."/>
            <person name="Vaario L.-M."/>
            <person name="Yamada A."/>
            <person name="Yan M."/>
            <person name="Wang P."/>
            <person name="Xu J."/>
            <person name="Bruns T."/>
            <person name="Baldrian P."/>
            <person name="Vilgalys R."/>
            <person name="Henrissat B."/>
            <person name="Grigoriev I.V."/>
            <person name="Hibbett D."/>
            <person name="Nagy L.G."/>
            <person name="Martin F.M."/>
        </authorList>
    </citation>
    <scope>NUCLEOTIDE SEQUENCE</scope>
    <source>
        <strain evidence="2">Prilba</strain>
    </source>
</reference>
<feature type="region of interest" description="Disordered" evidence="1">
    <location>
        <begin position="398"/>
        <end position="439"/>
    </location>
</feature>
<evidence type="ECO:0000256" key="1">
    <source>
        <dbReference type="SAM" id="MobiDB-lite"/>
    </source>
</evidence>
<reference evidence="2" key="2">
    <citation type="journal article" date="2020" name="Nat. Commun.">
        <title>Large-scale genome sequencing of mycorrhizal fungi provides insights into the early evolution of symbiotic traits.</title>
        <authorList>
            <person name="Miyauchi S."/>
            <person name="Kiss E."/>
            <person name="Kuo A."/>
            <person name="Drula E."/>
            <person name="Kohler A."/>
            <person name="Sanchez-Garcia M."/>
            <person name="Morin E."/>
            <person name="Andreopoulos B."/>
            <person name="Barry K.W."/>
            <person name="Bonito G."/>
            <person name="Buee M."/>
            <person name="Carver A."/>
            <person name="Chen C."/>
            <person name="Cichocki N."/>
            <person name="Clum A."/>
            <person name="Culley D."/>
            <person name="Crous P.W."/>
            <person name="Fauchery L."/>
            <person name="Girlanda M."/>
            <person name="Hayes R.D."/>
            <person name="Keri Z."/>
            <person name="LaButti K."/>
            <person name="Lipzen A."/>
            <person name="Lombard V."/>
            <person name="Magnuson J."/>
            <person name="Maillard F."/>
            <person name="Murat C."/>
            <person name="Nolan M."/>
            <person name="Ohm R.A."/>
            <person name="Pangilinan J."/>
            <person name="Pereira M.F."/>
            <person name="Perotto S."/>
            <person name="Peter M."/>
            <person name="Pfister S."/>
            <person name="Riley R."/>
            <person name="Sitrit Y."/>
            <person name="Stielow J.B."/>
            <person name="Szollosi G."/>
            <person name="Zifcakova L."/>
            <person name="Stursova M."/>
            <person name="Spatafora J.W."/>
            <person name="Tedersoo L."/>
            <person name="Vaario L.M."/>
            <person name="Yamada A."/>
            <person name="Yan M."/>
            <person name="Wang P."/>
            <person name="Xu J."/>
            <person name="Bruns T."/>
            <person name="Baldrian P."/>
            <person name="Vilgalys R."/>
            <person name="Dunand C."/>
            <person name="Henrissat B."/>
            <person name="Grigoriev I.V."/>
            <person name="Hibbett D."/>
            <person name="Nagy L.G."/>
            <person name="Martin F.M."/>
        </authorList>
    </citation>
    <scope>NUCLEOTIDE SEQUENCE</scope>
    <source>
        <strain evidence="2">Prilba</strain>
    </source>
</reference>